<accession>A0AAD7DRT1</accession>
<keyword evidence="6" id="KW-0449">Lipoprotein</keyword>
<dbReference type="GO" id="GO:0071562">
    <property type="term" value="P:nucleus-vacuole junction assembly"/>
    <property type="evidence" value="ECO:0007669"/>
    <property type="project" value="InterPro"/>
</dbReference>
<evidence type="ECO:0000256" key="1">
    <source>
        <dbReference type="ARBA" id="ARBA00004592"/>
    </source>
</evidence>
<dbReference type="PANTHER" id="PTHR47249:SF1">
    <property type="entry name" value="VACUOLAR PROTEIN 8"/>
    <property type="match status" value="1"/>
</dbReference>
<sequence length="455" mass="49587">MMDYMPDLLKSHRENGRWLCKLLGYLAHHLKSTGIDTIIAEHCVQNWWFPSDMITSYGVYRMAKFLDCAQAAVDARILDRLPVMLKFQNVGVRRLICELLGALACHKTSAAAVVGTTGAVEHLVSLLRDEHPWVIESAAHALAQLAQWPCGAQAAVAAMVLDCIDDLFRSPNATVLHHTCWIIARLACHDTLTTAVATLAVNPCVQLVFLLWQASNSGYLDPGTRGRFGSSTQNIVVTESATAALCELVKSPEGAQSAVDARVLEYIGDLLRSPNPVVWMLTCCMLGRMTCHQATATAVLAIHPAHHIVCLLREENPSVIESAVEALCWIAQWPDGAKNVVDAHMLYYVGDLLESPSSEVRRWTCLTLGTLASRESTSTSTVILCADRLVSLLRGENPKVVEGAAYALCRISQSPCGAHATLNAGILNSVEQLIESPNDLVRQYSCCILGRIAYC</sequence>
<evidence type="ECO:0000256" key="5">
    <source>
        <dbReference type="ARBA" id="ARBA00023136"/>
    </source>
</evidence>
<dbReference type="SMART" id="SM00185">
    <property type="entry name" value="ARM"/>
    <property type="match status" value="6"/>
</dbReference>
<evidence type="ECO:0000256" key="6">
    <source>
        <dbReference type="ARBA" id="ARBA00023288"/>
    </source>
</evidence>
<gene>
    <name evidence="9" type="ORF">B0H17DRAFT_1051397</name>
</gene>
<dbReference type="AlphaFoldDB" id="A0AAD7DRT1"/>
<comment type="caution">
    <text evidence="9">The sequence shown here is derived from an EMBL/GenBank/DDBJ whole genome shotgun (WGS) entry which is preliminary data.</text>
</comment>
<dbReference type="PANTHER" id="PTHR47249">
    <property type="entry name" value="VACUOLAR PROTEIN 8"/>
    <property type="match status" value="1"/>
</dbReference>
<organism evidence="9 10">
    <name type="scientific">Mycena rosella</name>
    <name type="common">Pink bonnet</name>
    <name type="synonym">Agaricus rosellus</name>
    <dbReference type="NCBI Taxonomy" id="1033263"/>
    <lineage>
        <taxon>Eukaryota</taxon>
        <taxon>Fungi</taxon>
        <taxon>Dikarya</taxon>
        <taxon>Basidiomycota</taxon>
        <taxon>Agaricomycotina</taxon>
        <taxon>Agaricomycetes</taxon>
        <taxon>Agaricomycetidae</taxon>
        <taxon>Agaricales</taxon>
        <taxon>Marasmiineae</taxon>
        <taxon>Mycenaceae</taxon>
        <taxon>Mycena</taxon>
    </lineage>
</organism>
<dbReference type="InterPro" id="IPR011989">
    <property type="entry name" value="ARM-like"/>
</dbReference>
<evidence type="ECO:0000256" key="4">
    <source>
        <dbReference type="ARBA" id="ARBA00022737"/>
    </source>
</evidence>
<comment type="subcellular location">
    <subcellularLocation>
        <location evidence="1">Vacuole membrane</location>
        <topology evidence="1">Lipid-anchor</topology>
    </subcellularLocation>
</comment>
<keyword evidence="5" id="KW-0472">Membrane</keyword>
<reference evidence="9" key="1">
    <citation type="submission" date="2023-03" db="EMBL/GenBank/DDBJ databases">
        <title>Massive genome expansion in bonnet fungi (Mycena s.s.) driven by repeated elements and novel gene families across ecological guilds.</title>
        <authorList>
            <consortium name="Lawrence Berkeley National Laboratory"/>
            <person name="Harder C.B."/>
            <person name="Miyauchi S."/>
            <person name="Viragh M."/>
            <person name="Kuo A."/>
            <person name="Thoen E."/>
            <person name="Andreopoulos B."/>
            <person name="Lu D."/>
            <person name="Skrede I."/>
            <person name="Drula E."/>
            <person name="Henrissat B."/>
            <person name="Morin E."/>
            <person name="Kohler A."/>
            <person name="Barry K."/>
            <person name="LaButti K."/>
            <person name="Morin E."/>
            <person name="Salamov A."/>
            <person name="Lipzen A."/>
            <person name="Mereny Z."/>
            <person name="Hegedus B."/>
            <person name="Baldrian P."/>
            <person name="Stursova M."/>
            <person name="Weitz H."/>
            <person name="Taylor A."/>
            <person name="Grigoriev I.V."/>
            <person name="Nagy L.G."/>
            <person name="Martin F."/>
            <person name="Kauserud H."/>
        </authorList>
    </citation>
    <scope>NUCLEOTIDE SEQUENCE</scope>
    <source>
        <strain evidence="9">CBHHK067</strain>
    </source>
</reference>
<dbReference type="Gene3D" id="1.25.10.10">
    <property type="entry name" value="Leucine-rich Repeat Variant"/>
    <property type="match status" value="3"/>
</dbReference>
<evidence type="ECO:0000256" key="3">
    <source>
        <dbReference type="ARBA" id="ARBA00022554"/>
    </source>
</evidence>
<dbReference type="InterPro" id="IPR000225">
    <property type="entry name" value="Armadillo"/>
</dbReference>
<proteinExistence type="inferred from homology"/>
<comment type="similarity">
    <text evidence="2">Belongs to the beta-catenin family.</text>
</comment>
<dbReference type="PROSITE" id="PS50176">
    <property type="entry name" value="ARM_REPEAT"/>
    <property type="match status" value="1"/>
</dbReference>
<dbReference type="Proteomes" id="UP001221757">
    <property type="component" value="Unassembled WGS sequence"/>
</dbReference>
<evidence type="ECO:0000313" key="9">
    <source>
        <dbReference type="EMBL" id="KAJ7697856.1"/>
    </source>
</evidence>
<feature type="repeat" description="ARM" evidence="8">
    <location>
        <begin position="118"/>
        <end position="146"/>
    </location>
</feature>
<evidence type="ECO:0000256" key="2">
    <source>
        <dbReference type="ARBA" id="ARBA00005462"/>
    </source>
</evidence>
<dbReference type="GO" id="GO:0005774">
    <property type="term" value="C:vacuolar membrane"/>
    <property type="evidence" value="ECO:0007669"/>
    <property type="project" value="UniProtKB-SubCell"/>
</dbReference>
<protein>
    <recommendedName>
        <fullName evidence="7">Vacuolar protein 8</fullName>
    </recommendedName>
</protein>
<dbReference type="InterPro" id="IPR016024">
    <property type="entry name" value="ARM-type_fold"/>
</dbReference>
<evidence type="ECO:0000256" key="8">
    <source>
        <dbReference type="PROSITE-ProRule" id="PRU00259"/>
    </source>
</evidence>
<evidence type="ECO:0000256" key="7">
    <source>
        <dbReference type="ARBA" id="ARBA00026209"/>
    </source>
</evidence>
<keyword evidence="3" id="KW-0926">Vacuole</keyword>
<name>A0AAD7DRT1_MYCRO</name>
<dbReference type="EMBL" id="JARKIE010000028">
    <property type="protein sequence ID" value="KAJ7697856.1"/>
    <property type="molecule type" value="Genomic_DNA"/>
</dbReference>
<keyword evidence="10" id="KW-1185">Reference proteome</keyword>
<dbReference type="GO" id="GO:0043495">
    <property type="term" value="F:protein-membrane adaptor activity"/>
    <property type="evidence" value="ECO:0007669"/>
    <property type="project" value="InterPro"/>
</dbReference>
<keyword evidence="4" id="KW-0677">Repeat</keyword>
<evidence type="ECO:0000313" key="10">
    <source>
        <dbReference type="Proteomes" id="UP001221757"/>
    </source>
</evidence>
<dbReference type="SUPFAM" id="SSF48371">
    <property type="entry name" value="ARM repeat"/>
    <property type="match status" value="1"/>
</dbReference>
<dbReference type="InterPro" id="IPR045156">
    <property type="entry name" value="Vac8"/>
</dbReference>